<gene>
    <name evidence="2" type="ORF">AVDCRST_MAG01-01-596</name>
</gene>
<accession>A0A6J4NR02</accession>
<feature type="region of interest" description="Disordered" evidence="1">
    <location>
        <begin position="1"/>
        <end position="135"/>
    </location>
</feature>
<feature type="non-terminal residue" evidence="2">
    <location>
        <position position="1"/>
    </location>
</feature>
<proteinExistence type="predicted"/>
<evidence type="ECO:0000256" key="1">
    <source>
        <dbReference type="SAM" id="MobiDB-lite"/>
    </source>
</evidence>
<feature type="non-terminal residue" evidence="2">
    <location>
        <position position="135"/>
    </location>
</feature>
<reference evidence="2" key="1">
    <citation type="submission" date="2020-02" db="EMBL/GenBank/DDBJ databases">
        <authorList>
            <person name="Meier V. D."/>
        </authorList>
    </citation>
    <scope>NUCLEOTIDE SEQUENCE</scope>
    <source>
        <strain evidence="2">AVDCRST_MAG01</strain>
    </source>
</reference>
<evidence type="ECO:0000313" key="2">
    <source>
        <dbReference type="EMBL" id="CAA9393318.1"/>
    </source>
</evidence>
<sequence length="135" mass="14209">GRPRAAEAPRGSGQLRGGPGPVGRTRPDAHGLRGDVRRAGRGDPARGRAALKARRPAAHDQPRGRHPAGEGRRRVPLAPKRRGGRGARPGADRWVPGGPVRRPWEDLAGPRARHRGGRGPRRGSGGQGRAFASAV</sequence>
<name>A0A6J4NR02_9ACTN</name>
<dbReference type="EMBL" id="CADCUW010000098">
    <property type="protein sequence ID" value="CAA9393318.1"/>
    <property type="molecule type" value="Genomic_DNA"/>
</dbReference>
<feature type="compositionally biased region" description="Basic and acidic residues" evidence="1">
    <location>
        <begin position="25"/>
        <end position="46"/>
    </location>
</feature>
<protein>
    <submittedName>
        <fullName evidence="2">Uncharacterized protein</fullName>
    </submittedName>
</protein>
<organism evidence="2">
    <name type="scientific">uncultured Rubrobacteraceae bacterium</name>
    <dbReference type="NCBI Taxonomy" id="349277"/>
    <lineage>
        <taxon>Bacteria</taxon>
        <taxon>Bacillati</taxon>
        <taxon>Actinomycetota</taxon>
        <taxon>Rubrobacteria</taxon>
        <taxon>Rubrobacterales</taxon>
        <taxon>Rubrobacteraceae</taxon>
        <taxon>environmental samples</taxon>
    </lineage>
</organism>
<dbReference type="AlphaFoldDB" id="A0A6J4NR02"/>
<feature type="compositionally biased region" description="Basic and acidic residues" evidence="1">
    <location>
        <begin position="57"/>
        <end position="73"/>
    </location>
</feature>
<feature type="compositionally biased region" description="Basic residues" evidence="1">
    <location>
        <begin position="111"/>
        <end position="121"/>
    </location>
</feature>